<dbReference type="Proteomes" id="UP001153069">
    <property type="component" value="Unassembled WGS sequence"/>
</dbReference>
<sequence>MPRTTRETSVFQTPQRPSRCLVGATILPPPPPRKAEPCAFFSTEPYDSSIAQSSLRVPIFPSTSDLSDDSSPCRVSVQLRPRVHSTPPANDSHITHRARLDSCPLFPSLSSDPFLDDESDCDKSDSELSFSLQPPAMLGLS</sequence>
<evidence type="ECO:0000313" key="3">
    <source>
        <dbReference type="Proteomes" id="UP001153069"/>
    </source>
</evidence>
<evidence type="ECO:0000313" key="2">
    <source>
        <dbReference type="EMBL" id="CAB9527242.1"/>
    </source>
</evidence>
<accession>A0A9N8ESC6</accession>
<dbReference type="EMBL" id="CAICTM010001961">
    <property type="protein sequence ID" value="CAB9527242.1"/>
    <property type="molecule type" value="Genomic_DNA"/>
</dbReference>
<name>A0A9N8ESC6_9STRA</name>
<keyword evidence="3" id="KW-1185">Reference proteome</keyword>
<dbReference type="AlphaFoldDB" id="A0A9N8ESC6"/>
<evidence type="ECO:0000256" key="1">
    <source>
        <dbReference type="SAM" id="MobiDB-lite"/>
    </source>
</evidence>
<protein>
    <submittedName>
        <fullName evidence="2">Uncharacterized protein</fullName>
    </submittedName>
</protein>
<feature type="region of interest" description="Disordered" evidence="1">
    <location>
        <begin position="114"/>
        <end position="141"/>
    </location>
</feature>
<comment type="caution">
    <text evidence="2">The sequence shown here is derived from an EMBL/GenBank/DDBJ whole genome shotgun (WGS) entry which is preliminary data.</text>
</comment>
<organism evidence="2 3">
    <name type="scientific">Seminavis robusta</name>
    <dbReference type="NCBI Taxonomy" id="568900"/>
    <lineage>
        <taxon>Eukaryota</taxon>
        <taxon>Sar</taxon>
        <taxon>Stramenopiles</taxon>
        <taxon>Ochrophyta</taxon>
        <taxon>Bacillariophyta</taxon>
        <taxon>Bacillariophyceae</taxon>
        <taxon>Bacillariophycidae</taxon>
        <taxon>Naviculales</taxon>
        <taxon>Naviculaceae</taxon>
        <taxon>Seminavis</taxon>
    </lineage>
</organism>
<reference evidence="2" key="1">
    <citation type="submission" date="2020-06" db="EMBL/GenBank/DDBJ databases">
        <authorList>
            <consortium name="Plant Systems Biology data submission"/>
        </authorList>
    </citation>
    <scope>NUCLEOTIDE SEQUENCE</scope>
    <source>
        <strain evidence="2">D6</strain>
    </source>
</reference>
<proteinExistence type="predicted"/>
<gene>
    <name evidence="2" type="ORF">SEMRO_1963_G308151.1</name>
</gene>